<dbReference type="Gene3D" id="2.60.40.1220">
    <property type="match status" value="1"/>
</dbReference>
<evidence type="ECO:0000259" key="3">
    <source>
        <dbReference type="PROSITE" id="PS51272"/>
    </source>
</evidence>
<evidence type="ECO:0000313" key="5">
    <source>
        <dbReference type="Proteomes" id="UP000266482"/>
    </source>
</evidence>
<dbReference type="OrthoDB" id="5845122at2"/>
<name>A0A3A1URR4_9BACL</name>
<dbReference type="EMBL" id="QXQA01000011">
    <property type="protein sequence ID" value="RIX51249.1"/>
    <property type="molecule type" value="Genomic_DNA"/>
</dbReference>
<dbReference type="PANTHER" id="PTHR43308:SF5">
    <property type="entry name" value="S-LAYER PROTEIN _ PEPTIDOGLYCAN ENDO-BETA-N-ACETYLGLUCOSAMINIDASE"/>
    <property type="match status" value="1"/>
</dbReference>
<dbReference type="InterPro" id="IPR001119">
    <property type="entry name" value="SLH_dom"/>
</dbReference>
<dbReference type="PANTHER" id="PTHR43308">
    <property type="entry name" value="OUTER MEMBRANE PROTEIN ALPHA-RELATED"/>
    <property type="match status" value="1"/>
</dbReference>
<evidence type="ECO:0000313" key="4">
    <source>
        <dbReference type="EMBL" id="RIX51249.1"/>
    </source>
</evidence>
<comment type="caution">
    <text evidence="4">The sequence shown here is derived from an EMBL/GenBank/DDBJ whole genome shotgun (WGS) entry which is preliminary data.</text>
</comment>
<keyword evidence="5" id="KW-1185">Reference proteome</keyword>
<sequence length="597" mass="62371">MKRYLKTGISAALAASLLFPAALPAHAAASFNDIENSFAKDAINELVEKGILNGKGEGTFDPTANIKRQDFAIILAKALNLDVSSAPATATFSDVPTDHYAYKYVEAAAKAGLISGMGGGNFGSGQNLTREQMATLFVRSLGVDVTGKADILRFSDADRISSWAQDAVGYAVELGLMNGAGNNTFNPQGNAEREQVALVASKFLKAAEPVIALTFSSSAASISTVQLSFSRELEALSADQVRVAVKATGESVSVSSAALSADKKSATLSLAELKPGTTYTVTYAAKTVEFTTPDAELELSPSSLTIGLGGRASFTAKLMFRIGSSEVQLDEPIQWSASSGTIDQSGNFTGNSAGSATITATSGKYQATATVTVNQPVYAPPVDLIPPVITESSSAEEGILFVGDTVYATSNESGAIYMIGLGLLEGTPTVSYFESLLTSAPNMAKKQLATAGTRVNFETDTLSAGSYYLFAVDASGNISESRTVDLTLDQTPPVISGVSHEQFFYFGNPIPVSLNESGTVYLLENDSSLLDSPTVTDLEAFITASRGIKQATVENAVSLNTSALSYNSANHWYAIIAVDDAGNVSSPILVSLYPDLV</sequence>
<dbReference type="AlphaFoldDB" id="A0A3A1URR4"/>
<dbReference type="Proteomes" id="UP000266482">
    <property type="component" value="Unassembled WGS sequence"/>
</dbReference>
<dbReference type="PROSITE" id="PS51272">
    <property type="entry name" value="SLH"/>
    <property type="match status" value="3"/>
</dbReference>
<dbReference type="InterPro" id="IPR032812">
    <property type="entry name" value="SbsA_Ig"/>
</dbReference>
<proteinExistence type="predicted"/>
<accession>A0A3A1URR4</accession>
<feature type="domain" description="SLH" evidence="3">
    <location>
        <begin position="154"/>
        <end position="214"/>
    </location>
</feature>
<keyword evidence="1 2" id="KW-0732">Signal</keyword>
<feature type="signal peptide" evidence="2">
    <location>
        <begin position="1"/>
        <end position="27"/>
    </location>
</feature>
<evidence type="ECO:0000256" key="1">
    <source>
        <dbReference type="ARBA" id="ARBA00022729"/>
    </source>
</evidence>
<gene>
    <name evidence="4" type="ORF">D3P08_17425</name>
</gene>
<dbReference type="RefSeq" id="WP_119600982.1">
    <property type="nucleotide sequence ID" value="NZ_QXQA01000011.1"/>
</dbReference>
<dbReference type="Pfam" id="PF00395">
    <property type="entry name" value="SLH"/>
    <property type="match status" value="3"/>
</dbReference>
<protein>
    <recommendedName>
        <fullName evidence="3">SLH domain-containing protein</fullName>
    </recommendedName>
</protein>
<dbReference type="SUPFAM" id="SSF49373">
    <property type="entry name" value="Invasin/intimin cell-adhesion fragments"/>
    <property type="match status" value="1"/>
</dbReference>
<dbReference type="Gene3D" id="2.60.40.1080">
    <property type="match status" value="1"/>
</dbReference>
<dbReference type="InterPro" id="IPR008964">
    <property type="entry name" value="Invasin/intimin_cell_adhesion"/>
</dbReference>
<organism evidence="4 5">
    <name type="scientific">Paenibacillus nanensis</name>
    <dbReference type="NCBI Taxonomy" id="393251"/>
    <lineage>
        <taxon>Bacteria</taxon>
        <taxon>Bacillati</taxon>
        <taxon>Bacillota</taxon>
        <taxon>Bacilli</taxon>
        <taxon>Bacillales</taxon>
        <taxon>Paenibacillaceae</taxon>
        <taxon>Paenibacillus</taxon>
    </lineage>
</organism>
<reference evidence="4 5" key="1">
    <citation type="submission" date="2018-09" db="EMBL/GenBank/DDBJ databases">
        <title>Paenibacillus aracenensis nov. sp. isolated from a cave in southern Spain.</title>
        <authorList>
            <person name="Jurado V."/>
            <person name="Gutierrez-Patricio S."/>
            <person name="Gonzalez-Pimentel J.L."/>
            <person name="Miller A.Z."/>
            <person name="Laiz L."/>
            <person name="Saiz-Jimenez C."/>
        </authorList>
    </citation>
    <scope>NUCLEOTIDE SEQUENCE [LARGE SCALE GENOMIC DNA]</scope>
    <source>
        <strain evidence="4 5">DSM 22867</strain>
    </source>
</reference>
<evidence type="ECO:0000256" key="2">
    <source>
        <dbReference type="SAM" id="SignalP"/>
    </source>
</evidence>
<dbReference type="Pfam" id="PF02368">
    <property type="entry name" value="Big_2"/>
    <property type="match status" value="1"/>
</dbReference>
<dbReference type="InterPro" id="IPR003343">
    <property type="entry name" value="Big_2"/>
</dbReference>
<feature type="domain" description="SLH" evidence="3">
    <location>
        <begin position="26"/>
        <end position="87"/>
    </location>
</feature>
<dbReference type="InterPro" id="IPR051465">
    <property type="entry name" value="Cell_Envelope_Struct_Comp"/>
</dbReference>
<feature type="chain" id="PRO_5017355470" description="SLH domain-containing protein" evidence="2">
    <location>
        <begin position="28"/>
        <end position="597"/>
    </location>
</feature>
<dbReference type="Pfam" id="PF13205">
    <property type="entry name" value="Big_5"/>
    <property type="match status" value="1"/>
</dbReference>
<feature type="domain" description="SLH" evidence="3">
    <location>
        <begin position="88"/>
        <end position="151"/>
    </location>
</feature>
<dbReference type="InterPro" id="IPR014755">
    <property type="entry name" value="Cu-Rt/internalin_Ig-like"/>
</dbReference>